<keyword evidence="7 14" id="KW-0067">ATP-binding</keyword>
<dbReference type="InterPro" id="IPR003593">
    <property type="entry name" value="AAA+_ATPase"/>
</dbReference>
<keyword evidence="3" id="KW-1003">Cell membrane</keyword>
<dbReference type="GO" id="GO:0015421">
    <property type="term" value="F:ABC-type oligopeptide transporter activity"/>
    <property type="evidence" value="ECO:0007669"/>
    <property type="project" value="TreeGrafter"/>
</dbReference>
<dbReference type="PROSITE" id="PS50929">
    <property type="entry name" value="ABC_TM1F"/>
    <property type="match status" value="1"/>
</dbReference>
<name>A0A1T3P2K5_9ACTN</name>
<dbReference type="eggNOG" id="COG1132">
    <property type="taxonomic scope" value="Bacteria"/>
</dbReference>
<dbReference type="CDD" id="cd07346">
    <property type="entry name" value="ABC_6TM_exporters"/>
    <property type="match status" value="1"/>
</dbReference>
<feature type="transmembrane region" description="Helical" evidence="11">
    <location>
        <begin position="52"/>
        <end position="73"/>
    </location>
</feature>
<dbReference type="PROSITE" id="PS00211">
    <property type="entry name" value="ABC_TRANSPORTER_1"/>
    <property type="match status" value="1"/>
</dbReference>
<evidence type="ECO:0000256" key="11">
    <source>
        <dbReference type="SAM" id="Phobius"/>
    </source>
</evidence>
<dbReference type="InterPro" id="IPR027417">
    <property type="entry name" value="P-loop_NTPase"/>
</dbReference>
<reference evidence="14 15" key="1">
    <citation type="submission" date="2017-03" db="EMBL/GenBank/DDBJ databases">
        <title>Draft genome sequence of Streptomyces scabrisporus NF3, endophyte isolated from Amphipterygium adstringens.</title>
        <authorList>
            <person name="Vazquez M."/>
            <person name="Ceapa C.D."/>
            <person name="Rodriguez Luna D."/>
            <person name="Sanchez Esquivel S."/>
        </authorList>
    </citation>
    <scope>NUCLEOTIDE SEQUENCE [LARGE SCALE GENOMIC DNA]</scope>
    <source>
        <strain evidence="14 15">NF3</strain>
    </source>
</reference>
<keyword evidence="6" id="KW-0547">Nucleotide-binding</keyword>
<comment type="caution">
    <text evidence="14">The sequence shown here is derived from an EMBL/GenBank/DDBJ whole genome shotgun (WGS) entry which is preliminary data.</text>
</comment>
<dbReference type="OrthoDB" id="9806127at2"/>
<evidence type="ECO:0000256" key="5">
    <source>
        <dbReference type="ARBA" id="ARBA00022692"/>
    </source>
</evidence>
<dbReference type="InterPro" id="IPR036640">
    <property type="entry name" value="ABC1_TM_sf"/>
</dbReference>
<dbReference type="Pfam" id="PF00005">
    <property type="entry name" value="ABC_tran"/>
    <property type="match status" value="1"/>
</dbReference>
<feature type="domain" description="ABC transporter" evidence="12">
    <location>
        <begin position="377"/>
        <end position="611"/>
    </location>
</feature>
<evidence type="ECO:0000256" key="8">
    <source>
        <dbReference type="ARBA" id="ARBA00022989"/>
    </source>
</evidence>
<evidence type="ECO:0000256" key="6">
    <source>
        <dbReference type="ARBA" id="ARBA00022741"/>
    </source>
</evidence>
<accession>A0A1T3P2K5</accession>
<dbReference type="SUPFAM" id="SSF90123">
    <property type="entry name" value="ABC transporter transmembrane region"/>
    <property type="match status" value="1"/>
</dbReference>
<dbReference type="PANTHER" id="PTHR43394:SF1">
    <property type="entry name" value="ATP-BINDING CASSETTE SUB-FAMILY B MEMBER 10, MITOCHONDRIAL"/>
    <property type="match status" value="1"/>
</dbReference>
<evidence type="ECO:0000259" key="12">
    <source>
        <dbReference type="PROSITE" id="PS50893"/>
    </source>
</evidence>
<evidence type="ECO:0000259" key="13">
    <source>
        <dbReference type="PROSITE" id="PS50929"/>
    </source>
</evidence>
<dbReference type="Pfam" id="PF00664">
    <property type="entry name" value="ABC_membrane"/>
    <property type="match status" value="1"/>
</dbReference>
<proteinExistence type="predicted"/>
<evidence type="ECO:0000256" key="3">
    <source>
        <dbReference type="ARBA" id="ARBA00022475"/>
    </source>
</evidence>
<evidence type="ECO:0000313" key="14">
    <source>
        <dbReference type="EMBL" id="OPC83328.1"/>
    </source>
</evidence>
<organism evidence="14 15">
    <name type="scientific">Embleya scabrispora</name>
    <dbReference type="NCBI Taxonomy" id="159449"/>
    <lineage>
        <taxon>Bacteria</taxon>
        <taxon>Bacillati</taxon>
        <taxon>Actinomycetota</taxon>
        <taxon>Actinomycetes</taxon>
        <taxon>Kitasatosporales</taxon>
        <taxon>Streptomycetaceae</taxon>
        <taxon>Embleya</taxon>
    </lineage>
</organism>
<feature type="compositionally biased region" description="Basic and acidic residues" evidence="10">
    <location>
        <begin position="19"/>
        <end position="29"/>
    </location>
</feature>
<dbReference type="STRING" id="159449.B4N89_22440"/>
<keyword evidence="9 11" id="KW-0472">Membrane</keyword>
<dbReference type="SUPFAM" id="SSF52540">
    <property type="entry name" value="P-loop containing nucleoside triphosphate hydrolases"/>
    <property type="match status" value="1"/>
</dbReference>
<keyword evidence="4" id="KW-0997">Cell inner membrane</keyword>
<feature type="transmembrane region" description="Helical" evidence="11">
    <location>
        <begin position="93"/>
        <end position="117"/>
    </location>
</feature>
<evidence type="ECO:0000256" key="4">
    <source>
        <dbReference type="ARBA" id="ARBA00022519"/>
    </source>
</evidence>
<dbReference type="PANTHER" id="PTHR43394">
    <property type="entry name" value="ATP-DEPENDENT PERMEASE MDL1, MITOCHONDRIAL"/>
    <property type="match status" value="1"/>
</dbReference>
<dbReference type="InterPro" id="IPR039421">
    <property type="entry name" value="Type_1_exporter"/>
</dbReference>
<evidence type="ECO:0000256" key="7">
    <source>
        <dbReference type="ARBA" id="ARBA00022840"/>
    </source>
</evidence>
<feature type="transmembrane region" description="Helical" evidence="11">
    <location>
        <begin position="278"/>
        <end position="305"/>
    </location>
</feature>
<protein>
    <submittedName>
        <fullName evidence="14">Multidrug ABC transporter ATP-binding protein</fullName>
    </submittedName>
</protein>
<feature type="domain" description="ABC transmembrane type-1" evidence="13">
    <location>
        <begin position="57"/>
        <end position="342"/>
    </location>
</feature>
<evidence type="ECO:0000256" key="1">
    <source>
        <dbReference type="ARBA" id="ARBA00004651"/>
    </source>
</evidence>
<feature type="transmembrane region" description="Helical" evidence="11">
    <location>
        <begin position="201"/>
        <end position="217"/>
    </location>
</feature>
<evidence type="ECO:0000256" key="10">
    <source>
        <dbReference type="SAM" id="MobiDB-lite"/>
    </source>
</evidence>
<keyword evidence="5 11" id="KW-0812">Transmembrane</keyword>
<feature type="transmembrane region" description="Helical" evidence="11">
    <location>
        <begin position="311"/>
        <end position="330"/>
    </location>
</feature>
<dbReference type="AlphaFoldDB" id="A0A1T3P2K5"/>
<evidence type="ECO:0000256" key="2">
    <source>
        <dbReference type="ARBA" id="ARBA00022448"/>
    </source>
</evidence>
<dbReference type="GO" id="GO:0016887">
    <property type="term" value="F:ATP hydrolysis activity"/>
    <property type="evidence" value="ECO:0007669"/>
    <property type="project" value="InterPro"/>
</dbReference>
<dbReference type="SMART" id="SM00382">
    <property type="entry name" value="AAA"/>
    <property type="match status" value="1"/>
</dbReference>
<dbReference type="PROSITE" id="PS50893">
    <property type="entry name" value="ABC_TRANSPORTER_2"/>
    <property type="match status" value="1"/>
</dbReference>
<dbReference type="Gene3D" id="1.20.1560.10">
    <property type="entry name" value="ABC transporter type 1, transmembrane domain"/>
    <property type="match status" value="1"/>
</dbReference>
<feature type="region of interest" description="Disordered" evidence="10">
    <location>
        <begin position="1"/>
        <end position="29"/>
    </location>
</feature>
<evidence type="ECO:0000256" key="9">
    <source>
        <dbReference type="ARBA" id="ARBA00023136"/>
    </source>
</evidence>
<dbReference type="EMBL" id="MWQN01000001">
    <property type="protein sequence ID" value="OPC83328.1"/>
    <property type="molecule type" value="Genomic_DNA"/>
</dbReference>
<dbReference type="InterPro" id="IPR011527">
    <property type="entry name" value="ABC1_TM_dom"/>
</dbReference>
<keyword evidence="8 11" id="KW-1133">Transmembrane helix</keyword>
<dbReference type="RefSeq" id="WP_078977622.1">
    <property type="nucleotide sequence ID" value="NZ_MWQN01000001.1"/>
</dbReference>
<dbReference type="FunFam" id="3.40.50.300:FF:001001">
    <property type="entry name" value="Multidrug ABC transporter ATP-binding protein"/>
    <property type="match status" value="1"/>
</dbReference>
<keyword evidence="15" id="KW-1185">Reference proteome</keyword>
<dbReference type="GO" id="GO:0005524">
    <property type="term" value="F:ATP binding"/>
    <property type="evidence" value="ECO:0007669"/>
    <property type="project" value="UniProtKB-KW"/>
</dbReference>
<feature type="transmembrane region" description="Helical" evidence="11">
    <location>
        <begin position="176"/>
        <end position="195"/>
    </location>
</feature>
<gene>
    <name evidence="14" type="ORF">B4N89_22440</name>
</gene>
<dbReference type="InterPro" id="IPR017871">
    <property type="entry name" value="ABC_transporter-like_CS"/>
</dbReference>
<evidence type="ECO:0000313" key="15">
    <source>
        <dbReference type="Proteomes" id="UP000190037"/>
    </source>
</evidence>
<comment type="subcellular location">
    <subcellularLocation>
        <location evidence="1">Cell membrane</location>
        <topology evidence="1">Multi-pass membrane protein</topology>
    </subcellularLocation>
</comment>
<sequence length="622" mass="66854">MSIATAVPKPAEPEPEPEPETKSGSRIAADADKPIESGLSVLRRGLRMTPEFTEGLIVTLLLAVIGTAGRIVVPLAVQQTIDRGLRADAGPDLTVVRTMAALAALAVVVTAVSAYAMNVRLYRTSERGLSTMRVAAFRHIHDLSTLHQQSEKRGSLVSRVTGDVDTISRFIQFGGLLLIVSVGQIALVTVLMFVYSWQLTLLVWVCFAPLYFFMRAVQKRIAAAYSHVRVAMGRMLGAISEPVVGAAIVRAHGIEERTARRIDESVDAHRDAQTRAQLFVALTFPMGEFVVGLANGLVVVVGVWLGIDGQLSVGELVAFLFLVTLFVGPVQMGVEILNEAQNALAGWRRVLEVLDAEPDIADPGEAGEELARGPVEVRFDHVSYGYPGGPRILHDVDVTLAPRTRVAVVGETGSGKTTFAKLLTRLVDPDQGRVLLDGVDLPRVRFSSLRARVVMVPQEGFLFDATLRENVRYGRPDADDAAIVAAFADLGLADWLAGPAGGLDTRVGQRGESLSAGERQLVALVRAYIADPDLLVLDEATSAVDPATEVRINRALDGLTRGRTAVFIAHRMSTAESADEILVFDAGKLVERGPHTQLAATGGIYARLHASWTAQQKPTQPS</sequence>
<dbReference type="Proteomes" id="UP000190037">
    <property type="component" value="Unassembled WGS sequence"/>
</dbReference>
<dbReference type="GO" id="GO:0005886">
    <property type="term" value="C:plasma membrane"/>
    <property type="evidence" value="ECO:0007669"/>
    <property type="project" value="UniProtKB-SubCell"/>
</dbReference>
<dbReference type="InterPro" id="IPR003439">
    <property type="entry name" value="ABC_transporter-like_ATP-bd"/>
</dbReference>
<keyword evidence="2" id="KW-0813">Transport</keyword>
<dbReference type="Gene3D" id="3.40.50.300">
    <property type="entry name" value="P-loop containing nucleotide triphosphate hydrolases"/>
    <property type="match status" value="1"/>
</dbReference>